<dbReference type="PANTHER" id="PTHR31609">
    <property type="entry name" value="YDJC DEACETYLASE FAMILY MEMBER"/>
    <property type="match status" value="1"/>
</dbReference>
<dbReference type="InterPro" id="IPR006879">
    <property type="entry name" value="YdjC-like"/>
</dbReference>
<keyword evidence="3" id="KW-0378">Hydrolase</keyword>
<organism evidence="7 8">
    <name type="scientific">Neolewinella litorea</name>
    <dbReference type="NCBI Taxonomy" id="2562452"/>
    <lineage>
        <taxon>Bacteria</taxon>
        <taxon>Pseudomonadati</taxon>
        <taxon>Bacteroidota</taxon>
        <taxon>Saprospiria</taxon>
        <taxon>Saprospirales</taxon>
        <taxon>Lewinellaceae</taxon>
        <taxon>Neolewinella</taxon>
    </lineage>
</organism>
<name>A0A4V3XL51_9BACT</name>
<proteinExistence type="predicted"/>
<dbReference type="EMBL" id="SRSF01000004">
    <property type="protein sequence ID" value="THH39493.1"/>
    <property type="molecule type" value="Genomic_DNA"/>
</dbReference>
<dbReference type="PANTHER" id="PTHR31609:SF1">
    <property type="entry name" value="CARBOHYDRATE DEACETYLASE"/>
    <property type="match status" value="1"/>
</dbReference>
<evidence type="ECO:0000256" key="1">
    <source>
        <dbReference type="ARBA" id="ARBA00001946"/>
    </source>
</evidence>
<keyword evidence="2" id="KW-0479">Metal-binding</keyword>
<comment type="cofactor">
    <cofactor evidence="1">
        <name>Mg(2+)</name>
        <dbReference type="ChEBI" id="CHEBI:18420"/>
    </cofactor>
</comment>
<dbReference type="Pfam" id="PF04794">
    <property type="entry name" value="YdjC"/>
    <property type="match status" value="1"/>
</dbReference>
<evidence type="ECO:0000256" key="4">
    <source>
        <dbReference type="ARBA" id="ARBA00022842"/>
    </source>
</evidence>
<reference evidence="7 8" key="1">
    <citation type="submission" date="2019-04" db="EMBL/GenBank/DDBJ databases">
        <title>Lewinella litorea sp. nov., isolated from a marine sand.</title>
        <authorList>
            <person name="Yoon J.-H."/>
        </authorList>
    </citation>
    <scope>NUCLEOTIDE SEQUENCE [LARGE SCALE GENOMIC DNA]</scope>
    <source>
        <strain evidence="7 8">HSMS-39</strain>
    </source>
</reference>
<dbReference type="GO" id="GO:0019213">
    <property type="term" value="F:deacetylase activity"/>
    <property type="evidence" value="ECO:0007669"/>
    <property type="project" value="TreeGrafter"/>
</dbReference>
<comment type="caution">
    <text evidence="7">The sequence shown here is derived from an EMBL/GenBank/DDBJ whole genome shotgun (WGS) entry which is preliminary data.</text>
</comment>
<keyword evidence="8" id="KW-1185">Reference proteome</keyword>
<evidence type="ECO:0000256" key="2">
    <source>
        <dbReference type="ARBA" id="ARBA00022723"/>
    </source>
</evidence>
<keyword evidence="6" id="KW-0732">Signal</keyword>
<accession>A0A4V3XL51</accession>
<dbReference type="InterPro" id="IPR011330">
    <property type="entry name" value="Glyco_hydro/deAcase_b/a-brl"/>
</dbReference>
<dbReference type="SUPFAM" id="SSF88713">
    <property type="entry name" value="Glycoside hydrolase/deacetylase"/>
    <property type="match status" value="1"/>
</dbReference>
<evidence type="ECO:0000256" key="6">
    <source>
        <dbReference type="SAM" id="SignalP"/>
    </source>
</evidence>
<dbReference type="Gene3D" id="3.20.20.370">
    <property type="entry name" value="Glycoside hydrolase/deacetylase"/>
    <property type="match status" value="1"/>
</dbReference>
<gene>
    <name evidence="7" type="ORF">E4021_12145</name>
</gene>
<feature type="signal peptide" evidence="6">
    <location>
        <begin position="1"/>
        <end position="18"/>
    </location>
</feature>
<dbReference type="GO" id="GO:0005975">
    <property type="term" value="P:carbohydrate metabolic process"/>
    <property type="evidence" value="ECO:0007669"/>
    <property type="project" value="InterPro"/>
</dbReference>
<evidence type="ECO:0000313" key="8">
    <source>
        <dbReference type="Proteomes" id="UP000308528"/>
    </source>
</evidence>
<dbReference type="GO" id="GO:0046872">
    <property type="term" value="F:metal ion binding"/>
    <property type="evidence" value="ECO:0007669"/>
    <property type="project" value="UniProtKB-KW"/>
</dbReference>
<keyword evidence="5" id="KW-0119">Carbohydrate metabolism</keyword>
<feature type="chain" id="PRO_5021031555" evidence="6">
    <location>
        <begin position="19"/>
        <end position="308"/>
    </location>
</feature>
<evidence type="ECO:0000256" key="3">
    <source>
        <dbReference type="ARBA" id="ARBA00022801"/>
    </source>
</evidence>
<protein>
    <submittedName>
        <fullName evidence="7">ChbG/HpnK family deacetylase</fullName>
    </submittedName>
</protein>
<evidence type="ECO:0000256" key="5">
    <source>
        <dbReference type="ARBA" id="ARBA00023277"/>
    </source>
</evidence>
<dbReference type="Proteomes" id="UP000308528">
    <property type="component" value="Unassembled WGS sequence"/>
</dbReference>
<evidence type="ECO:0000313" key="7">
    <source>
        <dbReference type="EMBL" id="THH39493.1"/>
    </source>
</evidence>
<sequence>MRLFCCLAFLLFAGPRLSAQSLASILGYGPDEKLLIVHADDLGVTHATNQGSFQALDGGNVSSASIMANTPWLPEVARYAVANPDADLGMHLVLTSEWRDLKWGSVASADRVSSLLDSTGYLRPGCAEMARTAKPEEVRTEIKAQIEKARALGINPTHLDSHMGCLAATPELFRVYLETGREYGLPILISQNRLEGMDPAYRQAITNEDLVVDNLFTAGEPDYEMGLETYYRDQLADLPAGVNVLLIHTALDGAESAGMAGGVVGWGNRWRQLDYNFFSSQEFADLLEEEGIRLITWRQLAERWKEKR</sequence>
<dbReference type="AlphaFoldDB" id="A0A4V3XL51"/>
<dbReference type="OrthoDB" id="9774177at2"/>
<keyword evidence="4" id="KW-0460">Magnesium</keyword>
<dbReference type="CDD" id="cd10802">
    <property type="entry name" value="YdjC_TTHB029_like"/>
    <property type="match status" value="1"/>
</dbReference>
<dbReference type="GO" id="GO:0016787">
    <property type="term" value="F:hydrolase activity"/>
    <property type="evidence" value="ECO:0007669"/>
    <property type="project" value="UniProtKB-KW"/>
</dbReference>
<dbReference type="RefSeq" id="WP_136459627.1">
    <property type="nucleotide sequence ID" value="NZ_SRSF01000004.1"/>
</dbReference>